<dbReference type="Proteomes" id="UP000076935">
    <property type="component" value="Unassembled WGS sequence"/>
</dbReference>
<protein>
    <recommendedName>
        <fullName evidence="4">Diaminopimelate epimerase</fullName>
    </recommendedName>
</protein>
<keyword evidence="3" id="KW-1185">Reference proteome</keyword>
<feature type="transmembrane region" description="Helical" evidence="1">
    <location>
        <begin position="113"/>
        <end position="131"/>
    </location>
</feature>
<dbReference type="EMBL" id="LQWY01000007">
    <property type="protein sequence ID" value="OAH62497.1"/>
    <property type="molecule type" value="Genomic_DNA"/>
</dbReference>
<keyword evidence="1" id="KW-0812">Transmembrane</keyword>
<dbReference type="AlphaFoldDB" id="A0A177LB19"/>
<gene>
    <name evidence="2" type="ORF">AWH49_09925</name>
</gene>
<evidence type="ECO:0000256" key="1">
    <source>
        <dbReference type="SAM" id="Phobius"/>
    </source>
</evidence>
<evidence type="ECO:0008006" key="4">
    <source>
        <dbReference type="Google" id="ProtNLM"/>
    </source>
</evidence>
<name>A0A177LB19_9BACI</name>
<comment type="caution">
    <text evidence="2">The sequence shown here is derived from an EMBL/GenBank/DDBJ whole genome shotgun (WGS) entry which is preliminary data.</text>
</comment>
<dbReference type="InterPro" id="IPR021683">
    <property type="entry name" value="DUF3267"/>
</dbReference>
<proteinExistence type="predicted"/>
<dbReference type="STRING" id="29332.AWH48_12830"/>
<dbReference type="Pfam" id="PF11667">
    <property type="entry name" value="DUF3267"/>
    <property type="match status" value="1"/>
</dbReference>
<feature type="transmembrane region" description="Helical" evidence="1">
    <location>
        <begin position="20"/>
        <end position="41"/>
    </location>
</feature>
<feature type="transmembrane region" description="Helical" evidence="1">
    <location>
        <begin position="137"/>
        <end position="155"/>
    </location>
</feature>
<reference evidence="2 3" key="1">
    <citation type="submission" date="2016-01" db="EMBL/GenBank/DDBJ databases">
        <title>Investigation of taxonomic status of Bacillus aminovorans.</title>
        <authorList>
            <person name="Verma A."/>
            <person name="Pal Y."/>
            <person name="Krishnamurthi S."/>
        </authorList>
    </citation>
    <scope>NUCLEOTIDE SEQUENCE [LARGE SCALE GENOMIC DNA]</scope>
    <source>
        <strain evidence="2 3">DSM 1314</strain>
    </source>
</reference>
<accession>A0A177LB19</accession>
<organism evidence="2 3">
    <name type="scientific">Domibacillus aminovorans</name>
    <dbReference type="NCBI Taxonomy" id="29332"/>
    <lineage>
        <taxon>Bacteria</taxon>
        <taxon>Bacillati</taxon>
        <taxon>Bacillota</taxon>
        <taxon>Bacilli</taxon>
        <taxon>Bacillales</taxon>
        <taxon>Bacillaceae</taxon>
        <taxon>Domibacillus</taxon>
    </lineage>
</organism>
<evidence type="ECO:0000313" key="2">
    <source>
        <dbReference type="EMBL" id="OAH62497.1"/>
    </source>
</evidence>
<dbReference type="RefSeq" id="WP_063964764.1">
    <property type="nucleotide sequence ID" value="NZ_JBCNAN010000026.1"/>
</dbReference>
<keyword evidence="1" id="KW-1133">Transmembrane helix</keyword>
<evidence type="ECO:0000313" key="3">
    <source>
        <dbReference type="Proteomes" id="UP000076935"/>
    </source>
</evidence>
<keyword evidence="1" id="KW-0472">Membrane</keyword>
<sequence>MNLPHEPDHTVTFNIKKIHIQALIITVASIVVGAVLMAFFHLESGFEISFWNFFLWAVLYTALIILHEVFHLIGFMIWGKCKRSDLVYGINRELGVAYAGTKKVIVNKAMKKALLLPFWMTGMLPFVIGIWLNNSVLMIVAAFLIGGAAGDFSMYNQLRKIKKDAFILDDVNEPKLYVYNKNPSVFN</sequence>
<feature type="transmembrane region" description="Helical" evidence="1">
    <location>
        <begin position="53"/>
        <end position="78"/>
    </location>
</feature>